<reference evidence="1" key="1">
    <citation type="journal article" date="2014" name="Nucleic Acids Res.">
        <title>The evolutionary dynamics of variant antigen genes in Babesia reveal a history of genomic innovation underlying host-parasite interaction.</title>
        <authorList>
            <person name="Jackson A.P."/>
            <person name="Otto T.D."/>
            <person name="Darby A."/>
            <person name="Ramaprasad A."/>
            <person name="Xia D."/>
            <person name="Echaide I.E."/>
            <person name="Farber M."/>
            <person name="Gahlot S."/>
            <person name="Gamble J."/>
            <person name="Gupta D."/>
            <person name="Gupta Y."/>
            <person name="Jackson L."/>
            <person name="Malandrin L."/>
            <person name="Malas T.B."/>
            <person name="Moussa E."/>
            <person name="Nair M."/>
            <person name="Reid A.J."/>
            <person name="Sanders M."/>
            <person name="Sharma J."/>
            <person name="Tracey A."/>
            <person name="Quail M.A."/>
            <person name="Weir W."/>
            <person name="Wastling J.M."/>
            <person name="Hall N."/>
            <person name="Willadsen P."/>
            <person name="Lingelbach K."/>
            <person name="Shiels B."/>
            <person name="Tait A."/>
            <person name="Berriman M."/>
            <person name="Allred D.R."/>
            <person name="Pain A."/>
        </authorList>
    </citation>
    <scope>NUCLEOTIDE SEQUENCE</scope>
    <source>
        <strain evidence="1">1802A</strain>
    </source>
</reference>
<sequence>MAPRGSKIAVELEKLISDPLNTSPWEYESSVVDSFTKDQNASYRFLKNEWAYQDHSTDPFQPAGVIEGGPENYTGMGLRLKDGRDRQRTEHMPYYKDHGNYWRQRVQMGSVSFSISPDANQDVTMDETDLDLEARQWGSWGKRMYTYMPVLESAYRSRARIENPTDICYPWLTRHDIFERTPVHITHGTHFIPEPDPDEVLAAAGLFGGYMEFPHEFPNERLKKQNQLLTEWDRLEAQYKVDPNEETARRIRTIKNILFHYDEIMDTELNAIKVSAEAAFIHARKAMKALRDDPAHNPDVIDYYIRKVPNPTAVGGGCSRYRGPGKTVALCLVGYFPDPKLLQHYTSIEEMAEGYHTLITELRKEGRIHTNSEMVLDEDVHDYFLRKERRKFPSLMAEYTPLWSHRKFGPEFGDALKKSHRIAESDLTRFGTKLRKRRRMLMEEDRERNFVDDYSFSNDEPDY</sequence>
<evidence type="ECO:0000313" key="1">
    <source>
        <dbReference type="EMBL" id="KAK1940243.1"/>
    </source>
</evidence>
<keyword evidence="2" id="KW-1185">Reference proteome</keyword>
<evidence type="ECO:0000313" key="2">
    <source>
        <dbReference type="Proteomes" id="UP001195914"/>
    </source>
</evidence>
<comment type="caution">
    <text evidence="1">The sequence shown here is derived from an EMBL/GenBank/DDBJ whole genome shotgun (WGS) entry which is preliminary data.</text>
</comment>
<proteinExistence type="predicted"/>
<accession>A0AAD9GKZ1</accession>
<name>A0AAD9GKZ1_BABDI</name>
<protein>
    <submittedName>
        <fullName evidence="1">Uncharacterized protein</fullName>
    </submittedName>
</protein>
<dbReference type="AlphaFoldDB" id="A0AAD9GKZ1"/>
<dbReference type="Proteomes" id="UP001195914">
    <property type="component" value="Unassembled WGS sequence"/>
</dbReference>
<dbReference type="EMBL" id="JAHBMH010000003">
    <property type="protein sequence ID" value="KAK1940243.1"/>
    <property type="molecule type" value="Genomic_DNA"/>
</dbReference>
<organism evidence="1 2">
    <name type="scientific">Babesia divergens</name>
    <dbReference type="NCBI Taxonomy" id="32595"/>
    <lineage>
        <taxon>Eukaryota</taxon>
        <taxon>Sar</taxon>
        <taxon>Alveolata</taxon>
        <taxon>Apicomplexa</taxon>
        <taxon>Aconoidasida</taxon>
        <taxon>Piroplasmida</taxon>
        <taxon>Babesiidae</taxon>
        <taxon>Babesia</taxon>
    </lineage>
</organism>
<gene>
    <name evidence="1" type="ORF">X943_000534</name>
</gene>
<reference evidence="1" key="2">
    <citation type="submission" date="2021-05" db="EMBL/GenBank/DDBJ databases">
        <authorList>
            <person name="Pain A."/>
        </authorList>
    </citation>
    <scope>NUCLEOTIDE SEQUENCE</scope>
    <source>
        <strain evidence="1">1802A</strain>
    </source>
</reference>